<name>A0ABN1TFN8_9ACTN</name>
<dbReference type="Pfam" id="PF13466">
    <property type="entry name" value="STAS_2"/>
    <property type="match status" value="1"/>
</dbReference>
<feature type="domain" description="STAS" evidence="1">
    <location>
        <begin position="15"/>
        <end position="76"/>
    </location>
</feature>
<dbReference type="InterPro" id="IPR058548">
    <property type="entry name" value="MlaB-like_STAS"/>
</dbReference>
<dbReference type="SUPFAM" id="SSF52091">
    <property type="entry name" value="SpoIIaa-like"/>
    <property type="match status" value="1"/>
</dbReference>
<evidence type="ECO:0000313" key="3">
    <source>
        <dbReference type="Proteomes" id="UP001499987"/>
    </source>
</evidence>
<dbReference type="EMBL" id="BAAALD010000013">
    <property type="protein sequence ID" value="GAA1078324.1"/>
    <property type="molecule type" value="Genomic_DNA"/>
</dbReference>
<dbReference type="InterPro" id="IPR036513">
    <property type="entry name" value="STAS_dom_sf"/>
</dbReference>
<comment type="caution">
    <text evidence="2">The sequence shown here is derived from an EMBL/GenBank/DDBJ whole genome shotgun (WGS) entry which is preliminary data.</text>
</comment>
<dbReference type="Gene3D" id="3.30.750.24">
    <property type="entry name" value="STAS domain"/>
    <property type="match status" value="1"/>
</dbReference>
<sequence>MQPALRIAHRAGPGGVRVVVVLGEADMDTTGQLQAALRKAVAARPAPAAVVVDCSGLEFCAAAGLNALLRGREAAL</sequence>
<protein>
    <recommendedName>
        <fullName evidence="1">STAS domain-containing protein</fullName>
    </recommendedName>
</protein>
<reference evidence="2 3" key="1">
    <citation type="journal article" date="2019" name="Int. J. Syst. Evol. Microbiol.">
        <title>The Global Catalogue of Microorganisms (GCM) 10K type strain sequencing project: providing services to taxonomists for standard genome sequencing and annotation.</title>
        <authorList>
            <consortium name="The Broad Institute Genomics Platform"/>
            <consortium name="The Broad Institute Genome Sequencing Center for Infectious Disease"/>
            <person name="Wu L."/>
            <person name="Ma J."/>
        </authorList>
    </citation>
    <scope>NUCLEOTIDE SEQUENCE [LARGE SCALE GENOMIC DNA]</scope>
    <source>
        <strain evidence="2 3">JCM 13002</strain>
    </source>
</reference>
<keyword evidence="3" id="KW-1185">Reference proteome</keyword>
<proteinExistence type="predicted"/>
<dbReference type="PROSITE" id="PS50801">
    <property type="entry name" value="STAS"/>
    <property type="match status" value="1"/>
</dbReference>
<dbReference type="RefSeq" id="WP_344623189.1">
    <property type="nucleotide sequence ID" value="NZ_BAAALD010000013.1"/>
</dbReference>
<dbReference type="InterPro" id="IPR002645">
    <property type="entry name" value="STAS_dom"/>
</dbReference>
<gene>
    <name evidence="2" type="ORF">GCM10009663_20380</name>
</gene>
<accession>A0ABN1TFN8</accession>
<organism evidence="2 3">
    <name type="scientific">Kitasatospora arboriphila</name>
    <dbReference type="NCBI Taxonomy" id="258052"/>
    <lineage>
        <taxon>Bacteria</taxon>
        <taxon>Bacillati</taxon>
        <taxon>Actinomycetota</taxon>
        <taxon>Actinomycetes</taxon>
        <taxon>Kitasatosporales</taxon>
        <taxon>Streptomycetaceae</taxon>
        <taxon>Kitasatospora</taxon>
    </lineage>
</organism>
<dbReference type="Proteomes" id="UP001499987">
    <property type="component" value="Unassembled WGS sequence"/>
</dbReference>
<evidence type="ECO:0000313" key="2">
    <source>
        <dbReference type="EMBL" id="GAA1078324.1"/>
    </source>
</evidence>
<evidence type="ECO:0000259" key="1">
    <source>
        <dbReference type="PROSITE" id="PS50801"/>
    </source>
</evidence>